<evidence type="ECO:0000313" key="3">
    <source>
        <dbReference type="EMBL" id="KAA0974221.1"/>
    </source>
</evidence>
<accession>A0A5B0E8P2</accession>
<feature type="domain" description="HTH cro/C1-type" evidence="2">
    <location>
        <begin position="19"/>
        <end position="56"/>
    </location>
</feature>
<gene>
    <name evidence="3" type="ORF">FQ154_16425</name>
</gene>
<dbReference type="RefSeq" id="WP_149620563.1">
    <property type="nucleotide sequence ID" value="NZ_JBITUG010000001.1"/>
</dbReference>
<dbReference type="Pfam" id="PF01381">
    <property type="entry name" value="HTH_3"/>
    <property type="match status" value="1"/>
</dbReference>
<dbReference type="OrthoDB" id="3174593at2"/>
<evidence type="ECO:0000259" key="2">
    <source>
        <dbReference type="PROSITE" id="PS50943"/>
    </source>
</evidence>
<dbReference type="Proteomes" id="UP000323856">
    <property type="component" value="Unassembled WGS sequence"/>
</dbReference>
<reference evidence="3 4" key="1">
    <citation type="submission" date="2019-07" db="EMBL/GenBank/DDBJ databases">
        <title>Analysis of the biochemical properties, biological activity and biotechnological potential of siderophores and biosurfactants produced by Antarctic psychrotolerant bacteria.</title>
        <authorList>
            <person name="Styczynski M."/>
            <person name="Krucon T."/>
            <person name="Decewicz P."/>
            <person name="Dziewit L."/>
        </authorList>
    </citation>
    <scope>NUCLEOTIDE SEQUENCE [LARGE SCALE GENOMIC DNA]</scope>
    <source>
        <strain evidence="3 4">ANT_H27</strain>
    </source>
</reference>
<name>A0A5B0E8P2_9MICC</name>
<protein>
    <submittedName>
        <fullName evidence="3">HigA family addiction module antidote protein</fullName>
    </submittedName>
</protein>
<organism evidence="3 4">
    <name type="scientific">Paeniglutamicibacter gangotriensis</name>
    <dbReference type="NCBI Taxonomy" id="254787"/>
    <lineage>
        <taxon>Bacteria</taxon>
        <taxon>Bacillati</taxon>
        <taxon>Actinomycetota</taxon>
        <taxon>Actinomycetes</taxon>
        <taxon>Micrococcales</taxon>
        <taxon>Micrococcaceae</taxon>
        <taxon>Paeniglutamicibacter</taxon>
    </lineage>
</organism>
<dbReference type="PROSITE" id="PS50943">
    <property type="entry name" value="HTH_CROC1"/>
    <property type="match status" value="1"/>
</dbReference>
<sequence>MMKNPPHPGEIIREDVLAELGLTVAEAALRLGVARVTLSRVVNGRAGISPNLAVRLELAGTGTARGWLAMQVNYDLARELDGKQHDVKPLDAA</sequence>
<dbReference type="GO" id="GO:0003677">
    <property type="term" value="F:DNA binding"/>
    <property type="evidence" value="ECO:0007669"/>
    <property type="project" value="UniProtKB-KW"/>
</dbReference>
<dbReference type="InterPro" id="IPR013430">
    <property type="entry name" value="Toxin_antidote_HigA"/>
</dbReference>
<proteinExistence type="predicted"/>
<dbReference type="SMART" id="SM00530">
    <property type="entry name" value="HTH_XRE"/>
    <property type="match status" value="1"/>
</dbReference>
<dbReference type="SUPFAM" id="SSF47413">
    <property type="entry name" value="lambda repressor-like DNA-binding domains"/>
    <property type="match status" value="1"/>
</dbReference>
<dbReference type="InterPro" id="IPR001387">
    <property type="entry name" value="Cro/C1-type_HTH"/>
</dbReference>
<dbReference type="Gene3D" id="1.10.260.40">
    <property type="entry name" value="lambda repressor-like DNA-binding domains"/>
    <property type="match status" value="1"/>
</dbReference>
<keyword evidence="1" id="KW-0238">DNA-binding</keyword>
<comment type="caution">
    <text evidence="3">The sequence shown here is derived from an EMBL/GenBank/DDBJ whole genome shotgun (WGS) entry which is preliminary data.</text>
</comment>
<dbReference type="PANTHER" id="PTHR36924:SF1">
    <property type="entry name" value="ANTITOXIN HIGA-1"/>
    <property type="match status" value="1"/>
</dbReference>
<dbReference type="CDD" id="cd00093">
    <property type="entry name" value="HTH_XRE"/>
    <property type="match status" value="1"/>
</dbReference>
<evidence type="ECO:0000256" key="1">
    <source>
        <dbReference type="ARBA" id="ARBA00023125"/>
    </source>
</evidence>
<dbReference type="PANTHER" id="PTHR36924">
    <property type="entry name" value="ANTITOXIN HIGA-1"/>
    <property type="match status" value="1"/>
</dbReference>
<dbReference type="NCBIfam" id="TIGR02607">
    <property type="entry name" value="antidote_HigA"/>
    <property type="match status" value="1"/>
</dbReference>
<dbReference type="InterPro" id="IPR010982">
    <property type="entry name" value="Lambda_DNA-bd_dom_sf"/>
</dbReference>
<dbReference type="EMBL" id="VOBL01000020">
    <property type="protein sequence ID" value="KAA0974221.1"/>
    <property type="molecule type" value="Genomic_DNA"/>
</dbReference>
<dbReference type="AlphaFoldDB" id="A0A5B0E8P2"/>
<evidence type="ECO:0000313" key="4">
    <source>
        <dbReference type="Proteomes" id="UP000323856"/>
    </source>
</evidence>